<dbReference type="SUPFAM" id="SSF81606">
    <property type="entry name" value="PP2C-like"/>
    <property type="match status" value="1"/>
</dbReference>
<keyword evidence="1" id="KW-0479">Metal-binding</keyword>
<comment type="similarity">
    <text evidence="1">Belongs to the PP2C family.</text>
</comment>
<name>A0AAN8ZPD1_9MAGN</name>
<dbReference type="GO" id="GO:0046872">
    <property type="term" value="F:metal ion binding"/>
    <property type="evidence" value="ECO:0007669"/>
    <property type="project" value="UniProtKB-UniRule"/>
</dbReference>
<keyword evidence="1" id="KW-0464">Manganese</keyword>
<dbReference type="Gene3D" id="3.60.40.10">
    <property type="entry name" value="PPM-type phosphatase domain"/>
    <property type="match status" value="1"/>
</dbReference>
<dbReference type="EC" id="3.1.3.16" evidence="1"/>
<dbReference type="PANTHER" id="PTHR12320:SF81">
    <property type="entry name" value="PROTEIN PHOSPHATASE 2C 23-RELATED"/>
    <property type="match status" value="1"/>
</dbReference>
<accession>A0AAN8ZPD1</accession>
<keyword evidence="1" id="KW-0378">Hydrolase</keyword>
<comment type="catalytic activity">
    <reaction evidence="1">
        <text>O-phospho-L-threonyl-[protein] + H2O = L-threonyl-[protein] + phosphate</text>
        <dbReference type="Rhea" id="RHEA:47004"/>
        <dbReference type="Rhea" id="RHEA-COMP:11060"/>
        <dbReference type="Rhea" id="RHEA-COMP:11605"/>
        <dbReference type="ChEBI" id="CHEBI:15377"/>
        <dbReference type="ChEBI" id="CHEBI:30013"/>
        <dbReference type="ChEBI" id="CHEBI:43474"/>
        <dbReference type="ChEBI" id="CHEBI:61977"/>
        <dbReference type="EC" id="3.1.3.16"/>
    </reaction>
</comment>
<evidence type="ECO:0000256" key="1">
    <source>
        <dbReference type="RuleBase" id="RU366020"/>
    </source>
</evidence>
<proteinExistence type="inferred from homology"/>
<comment type="cofactor">
    <cofactor evidence="1">
        <name>Mg(2+)</name>
        <dbReference type="ChEBI" id="CHEBI:18420"/>
    </cofactor>
</comment>
<dbReference type="PANTHER" id="PTHR12320">
    <property type="entry name" value="PROTEIN PHOSPHATASE 2C"/>
    <property type="match status" value="1"/>
</dbReference>
<dbReference type="InterPro" id="IPR036457">
    <property type="entry name" value="PPM-type-like_dom_sf"/>
</dbReference>
<keyword evidence="1" id="KW-0904">Protein phosphatase</keyword>
<comment type="cofactor">
    <cofactor evidence="1">
        <name>Mn(2+)</name>
        <dbReference type="ChEBI" id="CHEBI:29035"/>
    </cofactor>
</comment>
<dbReference type="EMBL" id="JBAMMX010000004">
    <property type="protein sequence ID" value="KAK6941748.1"/>
    <property type="molecule type" value="Genomic_DNA"/>
</dbReference>
<dbReference type="InterPro" id="IPR039123">
    <property type="entry name" value="PPTC7"/>
</dbReference>
<evidence type="ECO:0000313" key="3">
    <source>
        <dbReference type="Proteomes" id="UP001370490"/>
    </source>
</evidence>
<comment type="caution">
    <text evidence="2">The sequence shown here is derived from an EMBL/GenBank/DDBJ whole genome shotgun (WGS) entry which is preliminary data.</text>
</comment>
<organism evidence="2 3">
    <name type="scientific">Dillenia turbinata</name>
    <dbReference type="NCBI Taxonomy" id="194707"/>
    <lineage>
        <taxon>Eukaryota</taxon>
        <taxon>Viridiplantae</taxon>
        <taxon>Streptophyta</taxon>
        <taxon>Embryophyta</taxon>
        <taxon>Tracheophyta</taxon>
        <taxon>Spermatophyta</taxon>
        <taxon>Magnoliopsida</taxon>
        <taxon>eudicotyledons</taxon>
        <taxon>Gunneridae</taxon>
        <taxon>Pentapetalae</taxon>
        <taxon>Dilleniales</taxon>
        <taxon>Dilleniaceae</taxon>
        <taxon>Dillenia</taxon>
    </lineage>
</organism>
<keyword evidence="1" id="KW-0460">Magnesium</keyword>
<dbReference type="Proteomes" id="UP001370490">
    <property type="component" value="Unassembled WGS sequence"/>
</dbReference>
<dbReference type="AlphaFoldDB" id="A0AAN8ZPD1"/>
<dbReference type="GO" id="GO:0004722">
    <property type="term" value="F:protein serine/threonine phosphatase activity"/>
    <property type="evidence" value="ECO:0007669"/>
    <property type="project" value="UniProtKB-EC"/>
</dbReference>
<evidence type="ECO:0000313" key="2">
    <source>
        <dbReference type="EMBL" id="KAK6941748.1"/>
    </source>
</evidence>
<comment type="catalytic activity">
    <reaction evidence="1">
        <text>O-phospho-L-seryl-[protein] + H2O = L-seryl-[protein] + phosphate</text>
        <dbReference type="Rhea" id="RHEA:20629"/>
        <dbReference type="Rhea" id="RHEA-COMP:9863"/>
        <dbReference type="Rhea" id="RHEA-COMP:11604"/>
        <dbReference type="ChEBI" id="CHEBI:15377"/>
        <dbReference type="ChEBI" id="CHEBI:29999"/>
        <dbReference type="ChEBI" id="CHEBI:43474"/>
        <dbReference type="ChEBI" id="CHEBI:83421"/>
        <dbReference type="EC" id="3.1.3.16"/>
    </reaction>
</comment>
<sequence>MLPSCVMKNKLWVWRMALEVGSWALKRIDAGEYARQLMRNCVVAIESKDSRNYKFGRINLKRILKKAYANTKVEGSSTACLLFARNLISNAFVCELLIYQKFNAVNLGDSGFMVLRKGIVVYQSPPQQHCFNCPYQLGNHQNSDKPSSAQELEVEVKSGDILVAATDGLLDNAFLWEIERAINFQLGRHQKSNAVIDPEMIAMDLVELALYNAYDEFKDTPFSSSAKRKQERSIQDGRLMTLLSSSPLFSDLHFLLCL</sequence>
<reference evidence="2 3" key="1">
    <citation type="submission" date="2023-12" db="EMBL/GenBank/DDBJ databases">
        <title>A high-quality genome assembly for Dillenia turbinata (Dilleniales).</title>
        <authorList>
            <person name="Chanderbali A."/>
        </authorList>
    </citation>
    <scope>NUCLEOTIDE SEQUENCE [LARGE SCALE GENOMIC DNA]</scope>
    <source>
        <strain evidence="2">LSX21</strain>
        <tissue evidence="2">Leaf</tissue>
    </source>
</reference>
<gene>
    <name evidence="2" type="ORF">RJ641_027125</name>
</gene>
<keyword evidence="3" id="KW-1185">Reference proteome</keyword>
<protein>
    <recommendedName>
        <fullName evidence="1">Protein phosphatase</fullName>
        <ecNumber evidence="1">3.1.3.16</ecNumber>
    </recommendedName>
</protein>